<dbReference type="STRING" id="1079859.SAMN04515674_101456"/>
<dbReference type="Proteomes" id="UP000199306">
    <property type="component" value="Unassembled WGS sequence"/>
</dbReference>
<name>A0A1I5MUQ0_9BACT</name>
<sequence length="213" mass="23901">MGNIDFLSDFENAGNDDSYGLFSTEVSQPAEELLPHRGTPYLEKSGDFLGGLFKTVNKPESEYEPKYSSEDLEIRAELMVDLLMTKFNLFIGLAKGGVSELVVSDQDLEILRNHQLNGFPESAETAEIRERIAVKEKLEQTPPSDMKLKREILKKAVKLDLERKMKAGKLEELSIEKMILMMVSSEFSVLVGKNYGVFSSIGKNLIKKAKGFL</sequence>
<accession>A0A1I5MUQ0</accession>
<dbReference type="EMBL" id="FOXH01000001">
    <property type="protein sequence ID" value="SFP13258.1"/>
    <property type="molecule type" value="Genomic_DNA"/>
</dbReference>
<organism evidence="1 2">
    <name type="scientific">Pseudarcicella hirudinis</name>
    <dbReference type="NCBI Taxonomy" id="1079859"/>
    <lineage>
        <taxon>Bacteria</taxon>
        <taxon>Pseudomonadati</taxon>
        <taxon>Bacteroidota</taxon>
        <taxon>Cytophagia</taxon>
        <taxon>Cytophagales</taxon>
        <taxon>Flectobacillaceae</taxon>
        <taxon>Pseudarcicella</taxon>
    </lineage>
</organism>
<dbReference type="RefSeq" id="WP_092011418.1">
    <property type="nucleotide sequence ID" value="NZ_FOXH01000001.1"/>
</dbReference>
<dbReference type="AlphaFoldDB" id="A0A1I5MUQ0"/>
<keyword evidence="2" id="KW-1185">Reference proteome</keyword>
<evidence type="ECO:0000313" key="1">
    <source>
        <dbReference type="EMBL" id="SFP13258.1"/>
    </source>
</evidence>
<evidence type="ECO:0000313" key="2">
    <source>
        <dbReference type="Proteomes" id="UP000199306"/>
    </source>
</evidence>
<reference evidence="1 2" key="1">
    <citation type="submission" date="2016-10" db="EMBL/GenBank/DDBJ databases">
        <authorList>
            <person name="de Groot N.N."/>
        </authorList>
    </citation>
    <scope>NUCLEOTIDE SEQUENCE [LARGE SCALE GENOMIC DNA]</scope>
    <source>
        <strain evidence="2">E92,LMG 26720,CCM 7988</strain>
    </source>
</reference>
<proteinExistence type="predicted"/>
<gene>
    <name evidence="1" type="ORF">SAMN04515674_101456</name>
</gene>
<protein>
    <submittedName>
        <fullName evidence="1">Uncharacterized protein</fullName>
    </submittedName>
</protein>